<evidence type="ECO:0000313" key="10">
    <source>
        <dbReference type="Proteomes" id="UP001075354"/>
    </source>
</evidence>
<evidence type="ECO:0000256" key="6">
    <source>
        <dbReference type="ARBA" id="ARBA00023157"/>
    </source>
</evidence>
<feature type="disulfide bond" evidence="7">
    <location>
        <begin position="42"/>
        <end position="57"/>
    </location>
</feature>
<reference evidence="9" key="1">
    <citation type="submission" date="2022-12" db="EMBL/GenBank/DDBJ databases">
        <title>Chromosome-level genome assembly of the bean flower thrips Megalurothrips usitatus.</title>
        <authorList>
            <person name="Ma L."/>
            <person name="Liu Q."/>
            <person name="Li H."/>
            <person name="Cai W."/>
        </authorList>
    </citation>
    <scope>NUCLEOTIDE SEQUENCE</scope>
    <source>
        <strain evidence="9">Cailab_2022a</strain>
    </source>
</reference>
<keyword evidence="4" id="KW-1133">Transmembrane helix</keyword>
<dbReference type="SUPFAM" id="SSF57424">
    <property type="entry name" value="LDL receptor-like module"/>
    <property type="match status" value="3"/>
</dbReference>
<evidence type="ECO:0000256" key="3">
    <source>
        <dbReference type="ARBA" id="ARBA00022737"/>
    </source>
</evidence>
<evidence type="ECO:0000256" key="5">
    <source>
        <dbReference type="ARBA" id="ARBA00023136"/>
    </source>
</evidence>
<dbReference type="PROSITE" id="PS50068">
    <property type="entry name" value="LDLRA_2"/>
    <property type="match status" value="3"/>
</dbReference>
<dbReference type="Pfam" id="PF00057">
    <property type="entry name" value="Ldl_recept_a"/>
    <property type="match status" value="2"/>
</dbReference>
<keyword evidence="6 7" id="KW-1015">Disulfide bond</keyword>
<dbReference type="GO" id="GO:0005886">
    <property type="term" value="C:plasma membrane"/>
    <property type="evidence" value="ECO:0007669"/>
    <property type="project" value="TreeGrafter"/>
</dbReference>
<dbReference type="SMART" id="SM00192">
    <property type="entry name" value="LDLa"/>
    <property type="match status" value="4"/>
</dbReference>
<evidence type="ECO:0000313" key="9">
    <source>
        <dbReference type="EMBL" id="KAJ1529429.1"/>
    </source>
</evidence>
<comment type="subcellular location">
    <subcellularLocation>
        <location evidence="1">Membrane</location>
        <topology evidence="1">Single-pass membrane protein</topology>
    </subcellularLocation>
</comment>
<sequence>MKCLLLLVPLLLAIGAASGAGCDPEVGFSCGEGRCIDKKYRCDGNINCLSGADEKGCTECADTAVFCDGRCAFRCDGVARCADGADERGCKVSWPVFECSPGRTVLASKRCDGIQNCDAGEDEEGCNFVEDCQGGAVYCDGRCWPASVRCDRVAWCSDGADERDCPWTRSWNKTCG</sequence>
<evidence type="ECO:0000256" key="2">
    <source>
        <dbReference type="ARBA" id="ARBA00022692"/>
    </source>
</evidence>
<name>A0AAV7XSN6_9NEOP</name>
<evidence type="ECO:0000256" key="7">
    <source>
        <dbReference type="PROSITE-ProRule" id="PRU00124"/>
    </source>
</evidence>
<dbReference type="InterPro" id="IPR050685">
    <property type="entry name" value="LDLR"/>
</dbReference>
<gene>
    <name evidence="9" type="ORF">ONE63_006208</name>
</gene>
<protein>
    <submittedName>
        <fullName evidence="9">Uncharacterized protein</fullName>
    </submittedName>
</protein>
<feature type="disulfide bond" evidence="7">
    <location>
        <begin position="30"/>
        <end position="48"/>
    </location>
</feature>
<keyword evidence="10" id="KW-1185">Reference proteome</keyword>
<comment type="caution">
    <text evidence="7">Lacks conserved residue(s) required for the propagation of feature annotation.</text>
</comment>
<feature type="disulfide bond" evidence="7">
    <location>
        <begin position="150"/>
        <end position="165"/>
    </location>
</feature>
<dbReference type="PRINTS" id="PR00261">
    <property type="entry name" value="LDLRECEPTOR"/>
</dbReference>
<feature type="signal peptide" evidence="8">
    <location>
        <begin position="1"/>
        <end position="19"/>
    </location>
</feature>
<proteinExistence type="predicted"/>
<keyword evidence="5" id="KW-0472">Membrane</keyword>
<keyword evidence="2" id="KW-0812">Transmembrane</keyword>
<feature type="disulfide bond" evidence="7">
    <location>
        <begin position="99"/>
        <end position="117"/>
    </location>
</feature>
<comment type="caution">
    <text evidence="9">The sequence shown here is derived from an EMBL/GenBank/DDBJ whole genome shotgun (WGS) entry which is preliminary data.</text>
</comment>
<evidence type="ECO:0000256" key="8">
    <source>
        <dbReference type="SAM" id="SignalP"/>
    </source>
</evidence>
<dbReference type="GO" id="GO:0016192">
    <property type="term" value="P:vesicle-mediated transport"/>
    <property type="evidence" value="ECO:0007669"/>
    <property type="project" value="UniProtKB-ARBA"/>
</dbReference>
<dbReference type="InterPro" id="IPR036055">
    <property type="entry name" value="LDL_receptor-like_sf"/>
</dbReference>
<feature type="disulfide bond" evidence="7">
    <location>
        <begin position="111"/>
        <end position="126"/>
    </location>
</feature>
<dbReference type="AlphaFoldDB" id="A0AAV7XSN6"/>
<evidence type="ECO:0000256" key="4">
    <source>
        <dbReference type="ARBA" id="ARBA00022989"/>
    </source>
</evidence>
<keyword evidence="3" id="KW-0677">Repeat</keyword>
<dbReference type="PROSITE" id="PS51257">
    <property type="entry name" value="PROKAR_LIPOPROTEIN"/>
    <property type="match status" value="1"/>
</dbReference>
<accession>A0AAV7XSN6</accession>
<dbReference type="InterPro" id="IPR002172">
    <property type="entry name" value="LDrepeatLR_classA_rpt"/>
</dbReference>
<dbReference type="Proteomes" id="UP001075354">
    <property type="component" value="Chromosome 3"/>
</dbReference>
<dbReference type="Gene3D" id="4.10.400.10">
    <property type="entry name" value="Low-density Lipoprotein Receptor"/>
    <property type="match status" value="3"/>
</dbReference>
<keyword evidence="8" id="KW-0732">Signal</keyword>
<evidence type="ECO:0000256" key="1">
    <source>
        <dbReference type="ARBA" id="ARBA00004167"/>
    </source>
</evidence>
<dbReference type="CDD" id="cd00112">
    <property type="entry name" value="LDLa"/>
    <property type="match status" value="1"/>
</dbReference>
<dbReference type="EMBL" id="JAPTSV010000003">
    <property type="protein sequence ID" value="KAJ1529429.1"/>
    <property type="molecule type" value="Genomic_DNA"/>
</dbReference>
<dbReference type="PANTHER" id="PTHR24270">
    <property type="entry name" value="LOW-DENSITY LIPOPROTEIN RECEPTOR-RELATED"/>
    <property type="match status" value="1"/>
</dbReference>
<organism evidence="9 10">
    <name type="scientific">Megalurothrips usitatus</name>
    <name type="common">bean blossom thrips</name>
    <dbReference type="NCBI Taxonomy" id="439358"/>
    <lineage>
        <taxon>Eukaryota</taxon>
        <taxon>Metazoa</taxon>
        <taxon>Ecdysozoa</taxon>
        <taxon>Arthropoda</taxon>
        <taxon>Hexapoda</taxon>
        <taxon>Insecta</taxon>
        <taxon>Pterygota</taxon>
        <taxon>Neoptera</taxon>
        <taxon>Paraneoptera</taxon>
        <taxon>Thysanoptera</taxon>
        <taxon>Terebrantia</taxon>
        <taxon>Thripoidea</taxon>
        <taxon>Thripidae</taxon>
        <taxon>Megalurothrips</taxon>
    </lineage>
</organism>
<feature type="chain" id="PRO_5043787432" evidence="8">
    <location>
        <begin position="20"/>
        <end position="176"/>
    </location>
</feature>